<reference evidence="1 2" key="1">
    <citation type="submission" date="2020-12" db="EMBL/GenBank/DDBJ databases">
        <title>FDA dAtabase for Regulatory Grade micrObial Sequences (FDA-ARGOS): Supporting development and validation of Infectious Disease Dx tests.</title>
        <authorList>
            <person name="Sproer C."/>
            <person name="Gronow S."/>
            <person name="Severitt S."/>
            <person name="Schroder I."/>
            <person name="Tallon L."/>
            <person name="Sadzewicz L."/>
            <person name="Zhao X."/>
            <person name="Boylan J."/>
            <person name="Ott S."/>
            <person name="Bowen H."/>
            <person name="Vavikolanu K."/>
            <person name="Mehta A."/>
            <person name="Aluvathingal J."/>
            <person name="Nadendla S."/>
            <person name="Lowell S."/>
            <person name="Myers T."/>
            <person name="Yan Y."/>
            <person name="Sichtig H."/>
        </authorList>
    </citation>
    <scope>NUCLEOTIDE SEQUENCE [LARGE SCALE GENOMIC DNA]</scope>
    <source>
        <strain evidence="1 2">FDAARGOS_909</strain>
    </source>
</reference>
<name>A0A7T2W0T3_DELAC</name>
<organism evidence="1 2">
    <name type="scientific">Delftia acidovorans</name>
    <name type="common">Pseudomonas acidovorans</name>
    <name type="synonym">Comamonas acidovorans</name>
    <dbReference type="NCBI Taxonomy" id="80866"/>
    <lineage>
        <taxon>Bacteria</taxon>
        <taxon>Pseudomonadati</taxon>
        <taxon>Pseudomonadota</taxon>
        <taxon>Betaproteobacteria</taxon>
        <taxon>Burkholderiales</taxon>
        <taxon>Comamonadaceae</taxon>
        <taxon>Delftia</taxon>
    </lineage>
</organism>
<dbReference type="RefSeq" id="WP_197956422.1">
    <property type="nucleotide sequence ID" value="NZ_CP065668.1"/>
</dbReference>
<sequence>MPSINQFRGLNNVTDPVRLGAQWLRRADGVVITNSGALEQRPGLQPAAPGAQFPFATQQGDRMLVAAGGFVQALHDSGELQPLAPLSSPARVSWSEINGEIAYCNGPDAGIVRADLSVIPLRWSMPAAPALSVQAGGSLPGGLYRAVSTLLLPDGRETGASPAAEIVLPAGSTLRVEPQGLQAGQGQQLVYLAPADSEVFQLLGAPTGPVLWDRSPDDLGQDCLGAGLWPLPAAATVIQHWQGRLFAGQALADGNSAIWFSKPLAWHLFDTAADFFMVPGEVRMLAPHDAGLVVGTSKGLWAYSDGPLKQLAPYGVPSGLPWARDEDGRIWIWSQRGICTALPFANLTSTTVSVPPGTDVHAHWCQHAGQSHFIVSTAADAVAGAFNPRSPIGGIVS</sequence>
<dbReference type="EMBL" id="CP065668">
    <property type="protein sequence ID" value="QPS09553.1"/>
    <property type="molecule type" value="Genomic_DNA"/>
</dbReference>
<dbReference type="Proteomes" id="UP000594778">
    <property type="component" value="Chromosome"/>
</dbReference>
<protein>
    <submittedName>
        <fullName evidence="1">Uncharacterized protein</fullName>
    </submittedName>
</protein>
<dbReference type="AlphaFoldDB" id="A0A7T2W0T3"/>
<accession>A0A7T2W0T3</accession>
<evidence type="ECO:0000313" key="1">
    <source>
        <dbReference type="EMBL" id="QPS09553.1"/>
    </source>
</evidence>
<proteinExistence type="predicted"/>
<evidence type="ECO:0000313" key="2">
    <source>
        <dbReference type="Proteomes" id="UP000594778"/>
    </source>
</evidence>
<gene>
    <name evidence="1" type="ORF">I6G66_05895</name>
</gene>